<protein>
    <submittedName>
        <fullName evidence="1">Uncharacterized protein</fullName>
    </submittedName>
</protein>
<dbReference type="AlphaFoldDB" id="X0WK64"/>
<evidence type="ECO:0000313" key="1">
    <source>
        <dbReference type="EMBL" id="GAG13071.1"/>
    </source>
</evidence>
<gene>
    <name evidence="1" type="ORF">S01H1_37592</name>
</gene>
<name>X0WK64_9ZZZZ</name>
<comment type="caution">
    <text evidence="1">The sequence shown here is derived from an EMBL/GenBank/DDBJ whole genome shotgun (WGS) entry which is preliminary data.</text>
</comment>
<organism evidence="1">
    <name type="scientific">marine sediment metagenome</name>
    <dbReference type="NCBI Taxonomy" id="412755"/>
    <lineage>
        <taxon>unclassified sequences</taxon>
        <taxon>metagenomes</taxon>
        <taxon>ecological metagenomes</taxon>
    </lineage>
</organism>
<accession>X0WK64</accession>
<proteinExistence type="predicted"/>
<feature type="non-terminal residue" evidence="1">
    <location>
        <position position="88"/>
    </location>
</feature>
<reference evidence="1" key="1">
    <citation type="journal article" date="2014" name="Front. Microbiol.">
        <title>High frequency of phylogenetically diverse reductive dehalogenase-homologous genes in deep subseafloor sedimentary metagenomes.</title>
        <authorList>
            <person name="Kawai M."/>
            <person name="Futagami T."/>
            <person name="Toyoda A."/>
            <person name="Takaki Y."/>
            <person name="Nishi S."/>
            <person name="Hori S."/>
            <person name="Arai W."/>
            <person name="Tsubouchi T."/>
            <person name="Morono Y."/>
            <person name="Uchiyama I."/>
            <person name="Ito T."/>
            <person name="Fujiyama A."/>
            <person name="Inagaki F."/>
            <person name="Takami H."/>
        </authorList>
    </citation>
    <scope>NUCLEOTIDE SEQUENCE</scope>
    <source>
        <strain evidence="1">Expedition CK06-06</strain>
    </source>
</reference>
<dbReference type="EMBL" id="BARS01023616">
    <property type="protein sequence ID" value="GAG13071.1"/>
    <property type="molecule type" value="Genomic_DNA"/>
</dbReference>
<sequence length="88" mass="10423">MNEKKLEYSNDKLNIWSGDPHEENENDITVEINGHEATLIGFNHVYKMDKLILSYKIKEDPTRFLYYIHDNEAYDPLMFIKKSSPDDV</sequence>